<dbReference type="PANTHER" id="PTHR21600">
    <property type="entry name" value="MITOCHONDRIAL RNA PSEUDOURIDINE SYNTHASE"/>
    <property type="match status" value="1"/>
</dbReference>
<evidence type="ECO:0000313" key="7">
    <source>
        <dbReference type="EMBL" id="KUK81385.1"/>
    </source>
</evidence>
<dbReference type="SUPFAM" id="SSF55120">
    <property type="entry name" value="Pseudouridine synthase"/>
    <property type="match status" value="1"/>
</dbReference>
<dbReference type="Pfam" id="PF00849">
    <property type="entry name" value="PseudoU_synth_2"/>
    <property type="match status" value="1"/>
</dbReference>
<dbReference type="PROSITE" id="PS50889">
    <property type="entry name" value="S4"/>
    <property type="match status" value="1"/>
</dbReference>
<feature type="active site" evidence="3">
    <location>
        <position position="139"/>
    </location>
</feature>
<organism evidence="7 8">
    <name type="scientific">Mesotoga prima</name>
    <dbReference type="NCBI Taxonomy" id="1184387"/>
    <lineage>
        <taxon>Bacteria</taxon>
        <taxon>Thermotogati</taxon>
        <taxon>Thermotogota</taxon>
        <taxon>Thermotogae</taxon>
        <taxon>Kosmotogales</taxon>
        <taxon>Kosmotogaceae</taxon>
        <taxon>Mesotoga</taxon>
    </lineage>
</organism>
<dbReference type="GO" id="GO:0003723">
    <property type="term" value="F:RNA binding"/>
    <property type="evidence" value="ECO:0007669"/>
    <property type="project" value="UniProtKB-KW"/>
</dbReference>
<evidence type="ECO:0000256" key="1">
    <source>
        <dbReference type="ARBA" id="ARBA00010876"/>
    </source>
</evidence>
<gene>
    <name evidence="7" type="ORF">XD94_0494</name>
</gene>
<name>A0A124FYJ3_9BACT</name>
<dbReference type="Gene3D" id="3.30.2350.10">
    <property type="entry name" value="Pseudouridine synthase"/>
    <property type="match status" value="1"/>
</dbReference>
<dbReference type="InterPro" id="IPR006145">
    <property type="entry name" value="PsdUridine_synth_RsuA/RluA"/>
</dbReference>
<comment type="caution">
    <text evidence="7">The sequence shown here is derived from an EMBL/GenBank/DDBJ whole genome shotgun (WGS) entry which is preliminary data.</text>
</comment>
<evidence type="ECO:0000256" key="2">
    <source>
        <dbReference type="ARBA" id="ARBA00023235"/>
    </source>
</evidence>
<dbReference type="InterPro" id="IPR036986">
    <property type="entry name" value="S4_RNA-bd_sf"/>
</dbReference>
<comment type="function">
    <text evidence="5">Responsible for synthesis of pseudouridine from uracil.</text>
</comment>
<dbReference type="InterPro" id="IPR006225">
    <property type="entry name" value="PsdUridine_synth_RluC/D"/>
</dbReference>
<protein>
    <recommendedName>
        <fullName evidence="5">Pseudouridine synthase</fullName>
        <ecNumber evidence="5">5.4.99.-</ecNumber>
    </recommendedName>
</protein>
<dbReference type="EMBL" id="LGGP01000061">
    <property type="protein sequence ID" value="KUK81385.1"/>
    <property type="molecule type" value="Genomic_DNA"/>
</dbReference>
<accession>A0A124FYJ3</accession>
<comment type="similarity">
    <text evidence="1 5">Belongs to the pseudouridine synthase RluA family.</text>
</comment>
<dbReference type="NCBIfam" id="TIGR00005">
    <property type="entry name" value="rluA_subfam"/>
    <property type="match status" value="1"/>
</dbReference>
<dbReference type="PROSITE" id="PS01129">
    <property type="entry name" value="PSI_RLU"/>
    <property type="match status" value="1"/>
</dbReference>
<dbReference type="Gene3D" id="3.10.290.10">
    <property type="entry name" value="RNA-binding S4 domain"/>
    <property type="match status" value="1"/>
</dbReference>
<dbReference type="GO" id="GO:0000455">
    <property type="term" value="P:enzyme-directed rRNA pseudouridine synthesis"/>
    <property type="evidence" value="ECO:0007669"/>
    <property type="project" value="UniProtKB-ARBA"/>
</dbReference>
<dbReference type="InterPro" id="IPR002942">
    <property type="entry name" value="S4_RNA-bd"/>
</dbReference>
<dbReference type="InterPro" id="IPR050188">
    <property type="entry name" value="RluA_PseudoU_synthase"/>
</dbReference>
<dbReference type="PANTHER" id="PTHR21600:SF44">
    <property type="entry name" value="RIBOSOMAL LARGE SUBUNIT PSEUDOURIDINE SYNTHASE D"/>
    <property type="match status" value="1"/>
</dbReference>
<evidence type="ECO:0000313" key="8">
    <source>
        <dbReference type="Proteomes" id="UP000054092"/>
    </source>
</evidence>
<keyword evidence="4" id="KW-0694">RNA-binding</keyword>
<dbReference type="InterPro" id="IPR020103">
    <property type="entry name" value="PsdUridine_synth_cat_dom_sf"/>
</dbReference>
<dbReference type="PATRIC" id="fig|1184387.3.peg.835"/>
<evidence type="ECO:0000256" key="4">
    <source>
        <dbReference type="PROSITE-ProRule" id="PRU00182"/>
    </source>
</evidence>
<dbReference type="GO" id="GO:0120159">
    <property type="term" value="F:rRNA pseudouridine synthase activity"/>
    <property type="evidence" value="ECO:0007669"/>
    <property type="project" value="UniProtKB-ARBA"/>
</dbReference>
<evidence type="ECO:0000256" key="3">
    <source>
        <dbReference type="PIRSR" id="PIRSR606225-1"/>
    </source>
</evidence>
<comment type="catalytic activity">
    <reaction evidence="5">
        <text>a uridine in RNA = a pseudouridine in RNA</text>
        <dbReference type="Rhea" id="RHEA:48348"/>
        <dbReference type="Rhea" id="RHEA-COMP:12068"/>
        <dbReference type="Rhea" id="RHEA-COMP:12069"/>
        <dbReference type="ChEBI" id="CHEBI:65314"/>
        <dbReference type="ChEBI" id="CHEBI:65315"/>
    </reaction>
</comment>
<dbReference type="CDD" id="cd00165">
    <property type="entry name" value="S4"/>
    <property type="match status" value="1"/>
</dbReference>
<dbReference type="AlphaFoldDB" id="A0A124FYJ3"/>
<dbReference type="EC" id="5.4.99.-" evidence="5"/>
<sequence length="311" mass="35002">MLQEITVSRREDGWRLDKIVVEKAPPWISRTFVQRQIMESKVFVDGRARKPAYKVKSGEIITFELPDKPQILSVEPEDIPLDIIFEDRDIIVVNKEPGIIVHPLPRKQTGTLVNALLNHCGDLQGIGGVTRPGIVHRLDKDTSGVIIVAKNDLAHVSLSSQFKNRLTSKDYLALVKGKTPASGKIDYSIARHPVNRLKMSINCNGKESLTNFRTLRNFSELASLVLVSPKTGRTHQIRVHMKEKGFPLLGDAVYGKARDDEIFGVRRQMLHALRLTVLHPRSGRRMTFLATLPEDMKEAIVNLSELVEKKA</sequence>
<dbReference type="SMART" id="SM00363">
    <property type="entry name" value="S4"/>
    <property type="match status" value="1"/>
</dbReference>
<evidence type="ECO:0000256" key="5">
    <source>
        <dbReference type="RuleBase" id="RU362028"/>
    </source>
</evidence>
<dbReference type="Pfam" id="PF01479">
    <property type="entry name" value="S4"/>
    <property type="match status" value="1"/>
</dbReference>
<reference evidence="8" key="1">
    <citation type="journal article" date="2015" name="MBio">
        <title>Genome-Resolved Metagenomic Analysis Reveals Roles for Candidate Phyla and Other Microbial Community Members in Biogeochemical Transformations in Oil Reservoirs.</title>
        <authorList>
            <person name="Hu P."/>
            <person name="Tom L."/>
            <person name="Singh A."/>
            <person name="Thomas B.C."/>
            <person name="Baker B.J."/>
            <person name="Piceno Y.M."/>
            <person name="Andersen G.L."/>
            <person name="Banfield J.F."/>
        </authorList>
    </citation>
    <scope>NUCLEOTIDE SEQUENCE [LARGE SCALE GENOMIC DNA]</scope>
</reference>
<feature type="domain" description="RNA-binding S4" evidence="6">
    <location>
        <begin position="14"/>
        <end position="80"/>
    </location>
</feature>
<dbReference type="Proteomes" id="UP000054092">
    <property type="component" value="Unassembled WGS sequence"/>
</dbReference>
<proteinExistence type="inferred from homology"/>
<dbReference type="CDD" id="cd02869">
    <property type="entry name" value="PseudoU_synth_RluA_like"/>
    <property type="match status" value="1"/>
</dbReference>
<keyword evidence="2 5" id="KW-0413">Isomerase</keyword>
<dbReference type="InterPro" id="IPR006224">
    <property type="entry name" value="PsdUridine_synth_RluA-like_CS"/>
</dbReference>
<dbReference type="SUPFAM" id="SSF55174">
    <property type="entry name" value="Alpha-L RNA-binding motif"/>
    <property type="match status" value="1"/>
</dbReference>
<evidence type="ECO:0000259" key="6">
    <source>
        <dbReference type="SMART" id="SM00363"/>
    </source>
</evidence>